<evidence type="ECO:0000313" key="4">
    <source>
        <dbReference type="EMBL" id="KLE00384.1"/>
    </source>
</evidence>
<gene>
    <name evidence="4" type="ORF">AF76_07695</name>
</gene>
<proteinExistence type="predicted"/>
<dbReference type="InterPro" id="IPR029001">
    <property type="entry name" value="ITPase-like_fam"/>
</dbReference>
<keyword evidence="3" id="KW-0546">Nucleotide metabolism</keyword>
<dbReference type="RefSeq" id="WP_228134981.1">
    <property type="nucleotide sequence ID" value="NZ_JAIS01000086.1"/>
</dbReference>
<dbReference type="Gene3D" id="3.90.950.10">
    <property type="match status" value="1"/>
</dbReference>
<comment type="caution">
    <text evidence="4">The sequence shown here is derived from an EMBL/GenBank/DDBJ whole genome shotgun (WGS) entry which is preliminary data.</text>
</comment>
<dbReference type="PANTHER" id="PTHR43213:SF5">
    <property type="entry name" value="BIFUNCTIONAL DTTP_UTP PYROPHOSPHATASE_METHYLTRANSFERASE PROTEIN-RELATED"/>
    <property type="match status" value="1"/>
</dbReference>
<reference evidence="4 5" key="1">
    <citation type="submission" date="2014-01" db="EMBL/GenBank/DDBJ databases">
        <title>Development of a Comparative Genomic Fingerprinting Assay for High Resolution Genotyping of Arcobacter butzleri.</title>
        <authorList>
            <person name="Webb A.L."/>
            <person name="Inglis G.D."/>
            <person name="Kruczkiewicz P."/>
            <person name="Selinger L.B."/>
            <person name="Taboada E.N."/>
        </authorList>
    </citation>
    <scope>NUCLEOTIDE SEQUENCE [LARGE SCALE GENOMIC DNA]</scope>
    <source>
        <strain evidence="4 5">L351</strain>
    </source>
</reference>
<keyword evidence="2" id="KW-0378">Hydrolase</keyword>
<organism evidence="4 5">
    <name type="scientific">Aliarcobacter butzleri L351</name>
    <dbReference type="NCBI Taxonomy" id="1447259"/>
    <lineage>
        <taxon>Bacteria</taxon>
        <taxon>Pseudomonadati</taxon>
        <taxon>Campylobacterota</taxon>
        <taxon>Epsilonproteobacteria</taxon>
        <taxon>Campylobacterales</taxon>
        <taxon>Arcobacteraceae</taxon>
        <taxon>Aliarcobacter</taxon>
    </lineage>
</organism>
<evidence type="ECO:0000256" key="2">
    <source>
        <dbReference type="ARBA" id="ARBA00022801"/>
    </source>
</evidence>
<sequence>MIRLGSNSPTRALILKSFGIDFIQNGGDFDEDSIKTTNPKSFCYEATLGKFKELYKKYGVEDMPLLVADSVVTCEGKLLRKAKDYYDAKAMLELQSGNKTSVTTCMIYKSKEKEFIDISITSYEFTKFDEVDMKNYLNSGECFGKAGAIKHSLVNKIWTFINCYFSDALLKYFRPYFNIKYRHFLYL</sequence>
<comment type="cofactor">
    <cofactor evidence="1">
        <name>a divalent metal cation</name>
        <dbReference type="ChEBI" id="CHEBI:60240"/>
    </cofactor>
</comment>
<accession>A0A837J4L5</accession>
<evidence type="ECO:0000256" key="3">
    <source>
        <dbReference type="ARBA" id="ARBA00023080"/>
    </source>
</evidence>
<dbReference type="PANTHER" id="PTHR43213">
    <property type="entry name" value="BIFUNCTIONAL DTTP/UTP PYROPHOSPHATASE/METHYLTRANSFERASE PROTEIN-RELATED"/>
    <property type="match status" value="1"/>
</dbReference>
<dbReference type="InterPro" id="IPR003697">
    <property type="entry name" value="Maf-like"/>
</dbReference>
<dbReference type="SUPFAM" id="SSF52972">
    <property type="entry name" value="ITPase-like"/>
    <property type="match status" value="1"/>
</dbReference>
<name>A0A837J4L5_9BACT</name>
<dbReference type="EMBL" id="JAIS01000086">
    <property type="protein sequence ID" value="KLE00384.1"/>
    <property type="molecule type" value="Genomic_DNA"/>
</dbReference>
<dbReference type="GO" id="GO:0009117">
    <property type="term" value="P:nucleotide metabolic process"/>
    <property type="evidence" value="ECO:0007669"/>
    <property type="project" value="UniProtKB-KW"/>
</dbReference>
<protein>
    <submittedName>
        <fullName evidence="4">Septum formation inhibitor Maf</fullName>
    </submittedName>
</protein>
<evidence type="ECO:0000313" key="5">
    <source>
        <dbReference type="Proteomes" id="UP000035526"/>
    </source>
</evidence>
<dbReference type="GO" id="GO:0047429">
    <property type="term" value="F:nucleoside triphosphate diphosphatase activity"/>
    <property type="evidence" value="ECO:0007669"/>
    <property type="project" value="InterPro"/>
</dbReference>
<dbReference type="Proteomes" id="UP000035526">
    <property type="component" value="Unassembled WGS sequence"/>
</dbReference>
<dbReference type="NCBIfam" id="NF003141">
    <property type="entry name" value="PRK04056.1"/>
    <property type="match status" value="1"/>
</dbReference>
<evidence type="ECO:0000256" key="1">
    <source>
        <dbReference type="ARBA" id="ARBA00001968"/>
    </source>
</evidence>
<dbReference type="AlphaFoldDB" id="A0A837J4L5"/>
<dbReference type="Pfam" id="PF02545">
    <property type="entry name" value="Maf"/>
    <property type="match status" value="1"/>
</dbReference>